<feature type="compositionally biased region" description="Polar residues" evidence="5">
    <location>
        <begin position="136"/>
        <end position="150"/>
    </location>
</feature>
<dbReference type="EMBL" id="GECZ01011526">
    <property type="protein sequence ID" value="JAS58243.1"/>
    <property type="molecule type" value="Transcribed_RNA"/>
</dbReference>
<evidence type="ECO:0000256" key="4">
    <source>
        <dbReference type="ARBA" id="ARBA00023136"/>
    </source>
</evidence>
<dbReference type="InterPro" id="IPR000535">
    <property type="entry name" value="MSP_dom"/>
</dbReference>
<organism evidence="8">
    <name type="scientific">Cuerna arida</name>
    <dbReference type="NCBI Taxonomy" id="1464854"/>
    <lineage>
        <taxon>Eukaryota</taxon>
        <taxon>Metazoa</taxon>
        <taxon>Ecdysozoa</taxon>
        <taxon>Arthropoda</taxon>
        <taxon>Hexapoda</taxon>
        <taxon>Insecta</taxon>
        <taxon>Pterygota</taxon>
        <taxon>Neoptera</taxon>
        <taxon>Paraneoptera</taxon>
        <taxon>Hemiptera</taxon>
        <taxon>Auchenorrhyncha</taxon>
        <taxon>Membracoidea</taxon>
        <taxon>Cicadellidae</taxon>
        <taxon>Cicadellinae</taxon>
        <taxon>Proconiini</taxon>
        <taxon>Cuerna</taxon>
    </lineage>
</organism>
<feature type="domain" description="MSP" evidence="7">
    <location>
        <begin position="14"/>
        <end position="99"/>
    </location>
</feature>
<name>A0A1B6G7D8_9HEMI</name>
<feature type="transmembrane region" description="Helical" evidence="6">
    <location>
        <begin position="159"/>
        <end position="175"/>
    </location>
</feature>
<dbReference type="InterPro" id="IPR039283">
    <property type="entry name" value="MOSPD1/3"/>
</dbReference>
<dbReference type="AlphaFoldDB" id="A0A1B6G7D8"/>
<keyword evidence="4 6" id="KW-0472">Membrane</keyword>
<feature type="transmembrane region" description="Helical" evidence="6">
    <location>
        <begin position="187"/>
        <end position="207"/>
    </location>
</feature>
<comment type="subcellular location">
    <subcellularLocation>
        <location evidence="1">Membrane</location>
        <topology evidence="1">Multi-pass membrane protein</topology>
    </subcellularLocation>
</comment>
<sequence>MQGAVSSGDGKVPIFVFPHTVTFYLEDPTTHKQTLTLYNPYEFAVRFKVMCTSPKKYSVVDPEGSIKAKCFIDIVIRHSSVSLANCQVVDKFRIQMFDFLSKQPLGRRDVTATLISGEPEHSTPDQEFETLPPSPSSNRPLQQYSLTNRPAASSGPNQLLLLVVAAVCIAVLFMPSEGEESVLSWRVTVNLKLIVSYLLGLVSMVILRPN</sequence>
<dbReference type="SUPFAM" id="SSF49354">
    <property type="entry name" value="PapD-like"/>
    <property type="match status" value="1"/>
</dbReference>
<dbReference type="GO" id="GO:0016020">
    <property type="term" value="C:membrane"/>
    <property type="evidence" value="ECO:0007669"/>
    <property type="project" value="UniProtKB-SubCell"/>
</dbReference>
<dbReference type="GO" id="GO:0005737">
    <property type="term" value="C:cytoplasm"/>
    <property type="evidence" value="ECO:0007669"/>
    <property type="project" value="TreeGrafter"/>
</dbReference>
<proteinExistence type="predicted"/>
<dbReference type="Gene3D" id="2.60.40.10">
    <property type="entry name" value="Immunoglobulins"/>
    <property type="match status" value="1"/>
</dbReference>
<accession>A0A1B6G7D8</accession>
<keyword evidence="2 6" id="KW-0812">Transmembrane</keyword>
<dbReference type="Pfam" id="PF00635">
    <property type="entry name" value="Motile_Sperm"/>
    <property type="match status" value="1"/>
</dbReference>
<feature type="region of interest" description="Disordered" evidence="5">
    <location>
        <begin position="117"/>
        <end position="150"/>
    </location>
</feature>
<dbReference type="InterPro" id="IPR013783">
    <property type="entry name" value="Ig-like_fold"/>
</dbReference>
<evidence type="ECO:0000259" key="7">
    <source>
        <dbReference type="Pfam" id="PF00635"/>
    </source>
</evidence>
<evidence type="ECO:0000256" key="3">
    <source>
        <dbReference type="ARBA" id="ARBA00022989"/>
    </source>
</evidence>
<evidence type="ECO:0000313" key="8">
    <source>
        <dbReference type="EMBL" id="JAS58243.1"/>
    </source>
</evidence>
<gene>
    <name evidence="8" type="ORF">g.12762</name>
</gene>
<evidence type="ECO:0000256" key="5">
    <source>
        <dbReference type="SAM" id="MobiDB-lite"/>
    </source>
</evidence>
<reference evidence="8" key="1">
    <citation type="submission" date="2015-11" db="EMBL/GenBank/DDBJ databases">
        <title>De novo transcriptome assembly of four potential Pierce s Disease insect vectors from Arizona vineyards.</title>
        <authorList>
            <person name="Tassone E.E."/>
        </authorList>
    </citation>
    <scope>NUCLEOTIDE SEQUENCE</scope>
</reference>
<dbReference type="PANTHER" id="PTHR34441">
    <property type="entry name" value="MOTILE SPERM DOMAIN-CONTAINING PROTEIN 1"/>
    <property type="match status" value="1"/>
</dbReference>
<keyword evidence="3 6" id="KW-1133">Transmembrane helix</keyword>
<dbReference type="PANTHER" id="PTHR34441:SF1">
    <property type="entry name" value="MOTILE SPERM DOMAIN-CONTAINING 1"/>
    <property type="match status" value="1"/>
</dbReference>
<protein>
    <recommendedName>
        <fullName evidence="7">MSP domain-containing protein</fullName>
    </recommendedName>
</protein>
<evidence type="ECO:0000256" key="2">
    <source>
        <dbReference type="ARBA" id="ARBA00022692"/>
    </source>
</evidence>
<evidence type="ECO:0000256" key="1">
    <source>
        <dbReference type="ARBA" id="ARBA00004141"/>
    </source>
</evidence>
<evidence type="ECO:0000256" key="6">
    <source>
        <dbReference type="SAM" id="Phobius"/>
    </source>
</evidence>
<dbReference type="InterPro" id="IPR008962">
    <property type="entry name" value="PapD-like_sf"/>
</dbReference>